<evidence type="ECO:0000313" key="2">
    <source>
        <dbReference type="EMBL" id="NYI69936.1"/>
    </source>
</evidence>
<dbReference type="RefSeq" id="WP_179443947.1">
    <property type="nucleotide sequence ID" value="NZ_JACBZS010000001.1"/>
</dbReference>
<keyword evidence="3" id="KW-1185">Reference proteome</keyword>
<dbReference type="Pfam" id="PF00144">
    <property type="entry name" value="Beta-lactamase"/>
    <property type="match status" value="1"/>
</dbReference>
<evidence type="ECO:0000259" key="1">
    <source>
        <dbReference type="Pfam" id="PF00144"/>
    </source>
</evidence>
<dbReference type="SUPFAM" id="SSF56601">
    <property type="entry name" value="beta-lactamase/transpeptidase-like"/>
    <property type="match status" value="1"/>
</dbReference>
<dbReference type="PANTHER" id="PTHR43283:SF7">
    <property type="entry name" value="BETA-LACTAMASE-RELATED DOMAIN-CONTAINING PROTEIN"/>
    <property type="match status" value="1"/>
</dbReference>
<sequence>MTDLRSDQTGGATDDLERAVSGFADAAEAAGIELHGLMINSGGRTVARGWWAPYDAETPQHVYSMSKTFLATAFALARQEGLVDLADRIVDHWPEYAALAGPRASGWTFEHLLRMSAGHRTDVLLLARVTDGLQFDSDDDLVAWCLAQEPEAEPGSVFCYNQLCSYLVSATLQRIVGERLVDWLRPRLFDPLDVAPVGWQTDGLGRDLGFAGLHIPLRGLLGIGELWLRRGQLGGRRLVEPEWFELAVRPLSDTAVPDSFGQTPPPDWSRGYGYQVWMMDDGFRGDGAFGQYALVIPELDAVIAVNAAVLDMQAELDLIRTHLFPALARLAARGPEAVEPEPVELASRELPPVRSLVDADSPDGGLPGFTDSEGITHELLGRLPAPVGRLTPRRDGTDWLLDLQLESGSTTVPAGDGHWAAGTIDAGAPGQVAVRSSAGLTDEGFVAELIVINTPHRVRLVGDPVSGRLRAAWNVTPLAGADLSTLVLPG</sequence>
<organism evidence="2 3">
    <name type="scientific">Naumannella cuiyingiana</name>
    <dbReference type="NCBI Taxonomy" id="1347891"/>
    <lineage>
        <taxon>Bacteria</taxon>
        <taxon>Bacillati</taxon>
        <taxon>Actinomycetota</taxon>
        <taxon>Actinomycetes</taxon>
        <taxon>Propionibacteriales</taxon>
        <taxon>Propionibacteriaceae</taxon>
        <taxon>Naumannella</taxon>
    </lineage>
</organism>
<protein>
    <submittedName>
        <fullName evidence="2">CubicO group peptidase (Beta-lactamase class C family)</fullName>
    </submittedName>
</protein>
<dbReference type="EMBL" id="JACBZS010000001">
    <property type="protein sequence ID" value="NYI69936.1"/>
    <property type="molecule type" value="Genomic_DNA"/>
</dbReference>
<comment type="caution">
    <text evidence="2">The sequence shown here is derived from an EMBL/GenBank/DDBJ whole genome shotgun (WGS) entry which is preliminary data.</text>
</comment>
<dbReference type="AlphaFoldDB" id="A0A7Z0IJY4"/>
<name>A0A7Z0IJY4_9ACTN</name>
<dbReference type="InterPro" id="IPR012338">
    <property type="entry name" value="Beta-lactam/transpept-like"/>
</dbReference>
<dbReference type="Gene3D" id="3.40.710.10">
    <property type="entry name" value="DD-peptidase/beta-lactamase superfamily"/>
    <property type="match status" value="1"/>
</dbReference>
<dbReference type="InterPro" id="IPR001466">
    <property type="entry name" value="Beta-lactam-related"/>
</dbReference>
<reference evidence="2 3" key="1">
    <citation type="submission" date="2020-07" db="EMBL/GenBank/DDBJ databases">
        <title>Sequencing the genomes of 1000 actinobacteria strains.</title>
        <authorList>
            <person name="Klenk H.-P."/>
        </authorList>
    </citation>
    <scope>NUCLEOTIDE SEQUENCE [LARGE SCALE GENOMIC DNA]</scope>
    <source>
        <strain evidence="2 3">DSM 103164</strain>
    </source>
</reference>
<gene>
    <name evidence="2" type="ORF">GGQ54_000496</name>
</gene>
<evidence type="ECO:0000313" key="3">
    <source>
        <dbReference type="Proteomes" id="UP000527616"/>
    </source>
</evidence>
<proteinExistence type="predicted"/>
<dbReference type="PANTHER" id="PTHR43283">
    <property type="entry name" value="BETA-LACTAMASE-RELATED"/>
    <property type="match status" value="1"/>
</dbReference>
<accession>A0A7Z0IJY4</accession>
<dbReference type="InterPro" id="IPR050789">
    <property type="entry name" value="Diverse_Enzym_Activities"/>
</dbReference>
<dbReference type="Proteomes" id="UP000527616">
    <property type="component" value="Unassembled WGS sequence"/>
</dbReference>
<feature type="domain" description="Beta-lactamase-related" evidence="1">
    <location>
        <begin position="37"/>
        <end position="306"/>
    </location>
</feature>